<dbReference type="Proteomes" id="UP000000547">
    <property type="component" value="Chromosome"/>
</dbReference>
<gene>
    <name evidence="3" type="ordered locus">CPS_0805</name>
</gene>
<dbReference type="SUPFAM" id="SSF52833">
    <property type="entry name" value="Thioredoxin-like"/>
    <property type="match status" value="1"/>
</dbReference>
<dbReference type="RefSeq" id="WP_011041654.1">
    <property type="nucleotide sequence ID" value="NC_003910.7"/>
</dbReference>
<sequence>MSKDFTLYYNPITVNSIKVMLLCNALKIVPEYKNIELQKGEHKSASFLQLNPDGRVPVLIDGGFVLNESAAILQYLAHKYQSTLWPNELEHQAQVLKWLFWQGNEWNKVVGAYAHHQVVLPHWRNSQPESFSAQHLAKFKQVMSTFNRALNGKEYLVGNHLTIADISIGSYLIFADEANMPLDKYQHVRRWLENLQVTPWWQETQAQLLKTLIVKL</sequence>
<dbReference type="HOGENOM" id="CLU_011226_6_0_6"/>
<feature type="domain" description="GST N-terminal" evidence="1">
    <location>
        <begin position="3"/>
        <end position="84"/>
    </location>
</feature>
<dbReference type="Gene3D" id="1.20.1050.10">
    <property type="match status" value="1"/>
</dbReference>
<protein>
    <submittedName>
        <fullName evidence="3">Putative glutathione S-transferase</fullName>
    </submittedName>
</protein>
<accession>Q488G1</accession>
<dbReference type="InterPro" id="IPR010987">
    <property type="entry name" value="Glutathione-S-Trfase_C-like"/>
</dbReference>
<keyword evidence="3" id="KW-0808">Transferase</keyword>
<dbReference type="InterPro" id="IPR040079">
    <property type="entry name" value="Glutathione_S-Trfase"/>
</dbReference>
<name>Q488G1_COLP3</name>
<evidence type="ECO:0000259" key="1">
    <source>
        <dbReference type="PROSITE" id="PS50404"/>
    </source>
</evidence>
<evidence type="ECO:0000313" key="4">
    <source>
        <dbReference type="Proteomes" id="UP000000547"/>
    </source>
</evidence>
<dbReference type="KEGG" id="cps:CPS_0805"/>
<dbReference type="SFLD" id="SFLDS00019">
    <property type="entry name" value="Glutathione_Transferase_(cytos"/>
    <property type="match status" value="1"/>
</dbReference>
<dbReference type="SUPFAM" id="SSF47616">
    <property type="entry name" value="GST C-terminal domain-like"/>
    <property type="match status" value="1"/>
</dbReference>
<dbReference type="Gene3D" id="3.40.30.10">
    <property type="entry name" value="Glutaredoxin"/>
    <property type="match status" value="1"/>
</dbReference>
<feature type="domain" description="GST C-terminal" evidence="2">
    <location>
        <begin position="88"/>
        <end position="216"/>
    </location>
</feature>
<evidence type="ECO:0000313" key="3">
    <source>
        <dbReference type="EMBL" id="AAZ28826.1"/>
    </source>
</evidence>
<dbReference type="InterPro" id="IPR004045">
    <property type="entry name" value="Glutathione_S-Trfase_N"/>
</dbReference>
<evidence type="ECO:0000259" key="2">
    <source>
        <dbReference type="PROSITE" id="PS50405"/>
    </source>
</evidence>
<organism evidence="3 4">
    <name type="scientific">Colwellia psychrerythraea (strain 34H / ATCC BAA-681)</name>
    <name type="common">Vibrio psychroerythus</name>
    <dbReference type="NCBI Taxonomy" id="167879"/>
    <lineage>
        <taxon>Bacteria</taxon>
        <taxon>Pseudomonadati</taxon>
        <taxon>Pseudomonadota</taxon>
        <taxon>Gammaproteobacteria</taxon>
        <taxon>Alteromonadales</taxon>
        <taxon>Colwelliaceae</taxon>
        <taxon>Colwellia</taxon>
    </lineage>
</organism>
<dbReference type="SFLD" id="SFLDG01150">
    <property type="entry name" value="Main.1:_Beta-like"/>
    <property type="match status" value="1"/>
</dbReference>
<dbReference type="SFLD" id="SFLDG00358">
    <property type="entry name" value="Main_(cytGST)"/>
    <property type="match status" value="1"/>
</dbReference>
<dbReference type="PROSITE" id="PS50404">
    <property type="entry name" value="GST_NTER"/>
    <property type="match status" value="1"/>
</dbReference>
<dbReference type="InterPro" id="IPR036282">
    <property type="entry name" value="Glutathione-S-Trfase_C_sf"/>
</dbReference>
<proteinExistence type="predicted"/>
<dbReference type="PANTHER" id="PTHR44051:SF8">
    <property type="entry name" value="GLUTATHIONE S-TRANSFERASE GSTA"/>
    <property type="match status" value="1"/>
</dbReference>
<dbReference type="GO" id="GO:0016740">
    <property type="term" value="F:transferase activity"/>
    <property type="evidence" value="ECO:0007669"/>
    <property type="project" value="UniProtKB-KW"/>
</dbReference>
<dbReference type="AlphaFoldDB" id="Q488G1"/>
<dbReference type="EMBL" id="CP000083">
    <property type="protein sequence ID" value="AAZ28826.1"/>
    <property type="molecule type" value="Genomic_DNA"/>
</dbReference>
<dbReference type="PANTHER" id="PTHR44051">
    <property type="entry name" value="GLUTATHIONE S-TRANSFERASE-RELATED"/>
    <property type="match status" value="1"/>
</dbReference>
<reference evidence="3" key="1">
    <citation type="journal article" date="2005" name="Proc. Natl. Acad. Sci. U.S.A.">
        <title>The psychrophilic lifestyle as revealed by the genome sequence of Colwellia psychrerythraea 34H through genomic and proteomic analyses.</title>
        <authorList>
            <person name="Methe B.A."/>
            <person name="Nelson K.E."/>
            <person name="Deming J.W."/>
            <person name="Momen B."/>
            <person name="Melamud E."/>
            <person name="Zhang X."/>
            <person name="Moult J."/>
            <person name="Madupu R."/>
            <person name="Nelson W.C."/>
            <person name="Dodson R.J."/>
            <person name="Brinkac L.M."/>
            <person name="Daugherty S.C."/>
            <person name="Durkin A.S."/>
            <person name="DeBoy R.T."/>
            <person name="Kolonay J.F."/>
            <person name="Sullivan S.A."/>
            <person name="Zhou L."/>
            <person name="Davidsen T.M."/>
            <person name="Wu M."/>
            <person name="Huston A.L."/>
            <person name="Lewis M."/>
            <person name="Weaver B."/>
            <person name="Weidman J.F."/>
            <person name="Khouri H."/>
            <person name="Utterback T.R."/>
            <person name="Feldblyum T.V."/>
            <person name="Fraser C.M."/>
        </authorList>
    </citation>
    <scope>NUCLEOTIDE SEQUENCE [LARGE SCALE GENOMIC DNA]</scope>
    <source>
        <strain evidence="3">34H</strain>
    </source>
</reference>
<dbReference type="InterPro" id="IPR036249">
    <property type="entry name" value="Thioredoxin-like_sf"/>
</dbReference>
<dbReference type="Pfam" id="PF02798">
    <property type="entry name" value="GST_N"/>
    <property type="match status" value="1"/>
</dbReference>
<dbReference type="PROSITE" id="PS50405">
    <property type="entry name" value="GST_CTER"/>
    <property type="match status" value="1"/>
</dbReference>
<dbReference type="STRING" id="167879.CPS_0805"/>
<dbReference type="Pfam" id="PF13410">
    <property type="entry name" value="GST_C_2"/>
    <property type="match status" value="1"/>
</dbReference>